<evidence type="ECO:0000313" key="1">
    <source>
        <dbReference type="EMBL" id="CUA96727.1"/>
    </source>
</evidence>
<dbReference type="EMBL" id="CYHE01000006">
    <property type="protein sequence ID" value="CUA96727.1"/>
    <property type="molecule type" value="Genomic_DNA"/>
</dbReference>
<dbReference type="AlphaFoldDB" id="A0A0K6I0B5"/>
<evidence type="ECO:0000313" key="2">
    <source>
        <dbReference type="Proteomes" id="UP000183900"/>
    </source>
</evidence>
<accession>A0A0K6I0B5</accession>
<keyword evidence="2" id="KW-1185">Reference proteome</keyword>
<dbReference type="Proteomes" id="UP000183900">
    <property type="component" value="Unassembled WGS sequence"/>
</dbReference>
<dbReference type="RefSeq" id="WP_141658921.1">
    <property type="nucleotide sequence ID" value="NZ_CYHE01000006.1"/>
</dbReference>
<organism evidence="1 2">
    <name type="scientific">Pannonibacter indicus</name>
    <dbReference type="NCBI Taxonomy" id="466044"/>
    <lineage>
        <taxon>Bacteria</taxon>
        <taxon>Pseudomonadati</taxon>
        <taxon>Pseudomonadota</taxon>
        <taxon>Alphaproteobacteria</taxon>
        <taxon>Hyphomicrobiales</taxon>
        <taxon>Stappiaceae</taxon>
        <taxon>Pannonibacter</taxon>
    </lineage>
</organism>
<dbReference type="OrthoDB" id="582619at2"/>
<gene>
    <name evidence="1" type="ORF">Ga0061067_10660</name>
</gene>
<protein>
    <recommendedName>
        <fullName evidence="3">Antitoxin Xre/MbcA/ParS-like toxin-binding domain-containing protein</fullName>
    </recommendedName>
</protein>
<reference evidence="2" key="1">
    <citation type="submission" date="2015-08" db="EMBL/GenBank/DDBJ databases">
        <authorList>
            <person name="Varghese N."/>
        </authorList>
    </citation>
    <scope>NUCLEOTIDE SEQUENCE [LARGE SCALE GENOMIC DNA]</scope>
    <source>
        <strain evidence="2">DSM 23407</strain>
    </source>
</reference>
<name>A0A0K6I0B5_9HYPH</name>
<proteinExistence type="predicted"/>
<sequence>MAKTQSGDLAKEDILTRIETWAGGEAEALHWYRSCPIPAFDGRTAEALVKAGQSSAIWDYLDNLDRGACS</sequence>
<evidence type="ECO:0008006" key="3">
    <source>
        <dbReference type="Google" id="ProtNLM"/>
    </source>
</evidence>